<keyword evidence="1" id="KW-0812">Transmembrane</keyword>
<protein>
    <submittedName>
        <fullName evidence="2">Uncharacterized protein</fullName>
    </submittedName>
</protein>
<evidence type="ECO:0000256" key="1">
    <source>
        <dbReference type="SAM" id="Phobius"/>
    </source>
</evidence>
<keyword evidence="1" id="KW-1133">Transmembrane helix</keyword>
<evidence type="ECO:0000313" key="3">
    <source>
        <dbReference type="Proteomes" id="UP000654075"/>
    </source>
</evidence>
<feature type="transmembrane region" description="Helical" evidence="1">
    <location>
        <begin position="46"/>
        <end position="67"/>
    </location>
</feature>
<name>A0A813D0L8_POLGL</name>
<dbReference type="Proteomes" id="UP000654075">
    <property type="component" value="Unassembled WGS sequence"/>
</dbReference>
<reference evidence="2" key="1">
    <citation type="submission" date="2021-02" db="EMBL/GenBank/DDBJ databases">
        <authorList>
            <person name="Dougan E. K."/>
            <person name="Rhodes N."/>
            <person name="Thang M."/>
            <person name="Chan C."/>
        </authorList>
    </citation>
    <scope>NUCLEOTIDE SEQUENCE</scope>
</reference>
<feature type="non-terminal residue" evidence="2">
    <location>
        <position position="1"/>
    </location>
</feature>
<gene>
    <name evidence="2" type="ORF">PGLA1383_LOCUS474</name>
</gene>
<dbReference type="EMBL" id="CAJNNV010000097">
    <property type="protein sequence ID" value="CAE8581445.1"/>
    <property type="molecule type" value="Genomic_DNA"/>
</dbReference>
<feature type="transmembrane region" description="Helical" evidence="1">
    <location>
        <begin position="87"/>
        <end position="108"/>
    </location>
</feature>
<organism evidence="2 3">
    <name type="scientific">Polarella glacialis</name>
    <name type="common">Dinoflagellate</name>
    <dbReference type="NCBI Taxonomy" id="89957"/>
    <lineage>
        <taxon>Eukaryota</taxon>
        <taxon>Sar</taxon>
        <taxon>Alveolata</taxon>
        <taxon>Dinophyceae</taxon>
        <taxon>Suessiales</taxon>
        <taxon>Suessiaceae</taxon>
        <taxon>Polarella</taxon>
    </lineage>
</organism>
<dbReference type="AlphaFoldDB" id="A0A813D0L8"/>
<keyword evidence="1" id="KW-0472">Membrane</keyword>
<sequence length="109" mass="11832">THYTACVMMDVIACMGVSSAYKDRNFLRYHVLNETLLIIRISQASIVGCFPLQLGLNLACSTFNAVLSKQLASDSDTYAASPTVSSLWYGDLMIEIAVLLGAMMVCTVV</sequence>
<accession>A0A813D0L8</accession>
<keyword evidence="3" id="KW-1185">Reference proteome</keyword>
<comment type="caution">
    <text evidence="2">The sequence shown here is derived from an EMBL/GenBank/DDBJ whole genome shotgun (WGS) entry which is preliminary data.</text>
</comment>
<evidence type="ECO:0000313" key="2">
    <source>
        <dbReference type="EMBL" id="CAE8581445.1"/>
    </source>
</evidence>
<proteinExistence type="predicted"/>
<feature type="non-terminal residue" evidence="2">
    <location>
        <position position="109"/>
    </location>
</feature>